<dbReference type="SUPFAM" id="SSF103473">
    <property type="entry name" value="MFS general substrate transporter"/>
    <property type="match status" value="1"/>
</dbReference>
<dbReference type="Proteomes" id="UP000002736">
    <property type="component" value="Chromosome"/>
</dbReference>
<feature type="transmembrane region" description="Helical" evidence="7">
    <location>
        <begin position="41"/>
        <end position="62"/>
    </location>
</feature>
<keyword evidence="6 7" id="KW-0472">Membrane</keyword>
<dbReference type="KEGG" id="pct:PC1_2064"/>
<feature type="transmembrane region" description="Helical" evidence="7">
    <location>
        <begin position="74"/>
        <end position="94"/>
    </location>
</feature>
<evidence type="ECO:0000313" key="9">
    <source>
        <dbReference type="EMBL" id="ACT13104.1"/>
    </source>
</evidence>
<reference evidence="9 10" key="1">
    <citation type="submission" date="2009-07" db="EMBL/GenBank/DDBJ databases">
        <title>Complete sequence of Pectobacterium carotovorum subsp. carotovorum PC1.</title>
        <authorList>
            <consortium name="US DOE Joint Genome Institute"/>
            <person name="Lucas S."/>
            <person name="Copeland A."/>
            <person name="Lapidus A."/>
            <person name="Glavina del Rio T."/>
            <person name="Tice H."/>
            <person name="Bruce D."/>
            <person name="Goodwin L."/>
            <person name="Pitluck S."/>
            <person name="Munk A.C."/>
            <person name="Brettin T."/>
            <person name="Detter J.C."/>
            <person name="Han C."/>
            <person name="Tapia R."/>
            <person name="Larimer F."/>
            <person name="Land M."/>
            <person name="Hauser L."/>
            <person name="Kyrpides N."/>
            <person name="Mikhailova N."/>
            <person name="Balakrishnan V."/>
            <person name="Glasner J."/>
            <person name="Perna N.T."/>
        </authorList>
    </citation>
    <scope>NUCLEOTIDE SEQUENCE [LARGE SCALE GENOMIC DNA]</scope>
    <source>
        <strain evidence="9 10">PC1</strain>
    </source>
</reference>
<evidence type="ECO:0000256" key="2">
    <source>
        <dbReference type="ARBA" id="ARBA00022448"/>
    </source>
</evidence>
<evidence type="ECO:0000259" key="8">
    <source>
        <dbReference type="PROSITE" id="PS50850"/>
    </source>
</evidence>
<evidence type="ECO:0000256" key="7">
    <source>
        <dbReference type="SAM" id="Phobius"/>
    </source>
</evidence>
<dbReference type="CDD" id="cd06173">
    <property type="entry name" value="MFS_MefA_like"/>
    <property type="match status" value="1"/>
</dbReference>
<dbReference type="Gene3D" id="1.20.1250.20">
    <property type="entry name" value="MFS general substrate transporter like domains"/>
    <property type="match status" value="1"/>
</dbReference>
<keyword evidence="2" id="KW-0813">Transport</keyword>
<comment type="subcellular location">
    <subcellularLocation>
        <location evidence="1">Cell membrane</location>
        <topology evidence="1">Multi-pass membrane protein</topology>
    </subcellularLocation>
</comment>
<dbReference type="HOGENOM" id="CLU_653352_0_0_6"/>
<dbReference type="GO" id="GO:0022857">
    <property type="term" value="F:transmembrane transporter activity"/>
    <property type="evidence" value="ECO:0007669"/>
    <property type="project" value="InterPro"/>
</dbReference>
<feature type="transmembrane region" description="Helical" evidence="7">
    <location>
        <begin position="100"/>
        <end position="125"/>
    </location>
</feature>
<dbReference type="PANTHER" id="PTHR23513:SF11">
    <property type="entry name" value="STAPHYLOFERRIN A TRANSPORTER"/>
    <property type="match status" value="1"/>
</dbReference>
<keyword evidence="3" id="KW-1003">Cell membrane</keyword>
<keyword evidence="5 7" id="KW-1133">Transmembrane helix</keyword>
<dbReference type="AlphaFoldDB" id="C6DH55"/>
<dbReference type="PROSITE" id="PS50850">
    <property type="entry name" value="MFS"/>
    <property type="match status" value="1"/>
</dbReference>
<evidence type="ECO:0000256" key="4">
    <source>
        <dbReference type="ARBA" id="ARBA00022692"/>
    </source>
</evidence>
<protein>
    <submittedName>
        <fullName evidence="9">Major facilitator superfamily MFS_1</fullName>
    </submittedName>
</protein>
<feature type="transmembrane region" description="Helical" evidence="7">
    <location>
        <begin position="221"/>
        <end position="243"/>
    </location>
</feature>
<sequence length="411" mass="45342">MEKALGINFWIFRISQVITALGYSASSIAAMWWVLGEYHKMIYVSFLVVPPLVISALSQPFAAPAGDRYDKKKLIITGLGMQLISYFIVATILFSGEMNIAFFIAFEILSTFGKIIFNTGSIGIIPCLVPSDKITDGMNITHRINSTMSILGGVFGGGLVTFFGTAYSFAFLTTCIAISTFLCFFMKYKKEVGSVSKTSKWLDDIKEGFNYTVNNKVVFGFFMYSLVIGLSFAPMLIAFPYLIKEINGLPALFAGLLATSMGLGVICGSFIYPFACKVIDSKNLVYVSSFLFFLALLMIGTFHNVAFVFAGQFIIGLSRNWINVTIDSLLLIHLPSHLRTRVLSNLSFFAMINMPLAMMISGFLMDTLGVYNIMLALSAVCFIAMLLITTDKMVRKFLSADPDEAKALLKD</sequence>
<dbReference type="InterPro" id="IPR010290">
    <property type="entry name" value="TM_effector"/>
</dbReference>
<evidence type="ECO:0000256" key="1">
    <source>
        <dbReference type="ARBA" id="ARBA00004651"/>
    </source>
</evidence>
<feature type="transmembrane region" description="Helical" evidence="7">
    <location>
        <begin position="370"/>
        <end position="388"/>
    </location>
</feature>
<organism evidence="9 10">
    <name type="scientific">Pectobacterium carotovorum subsp. carotovorum (strain PC1)</name>
    <dbReference type="NCBI Taxonomy" id="561230"/>
    <lineage>
        <taxon>Bacteria</taxon>
        <taxon>Pseudomonadati</taxon>
        <taxon>Pseudomonadota</taxon>
        <taxon>Gammaproteobacteria</taxon>
        <taxon>Enterobacterales</taxon>
        <taxon>Pectobacteriaceae</taxon>
        <taxon>Pectobacterium</taxon>
    </lineage>
</organism>
<dbReference type="OrthoDB" id="7012429at2"/>
<dbReference type="EMBL" id="CP001657">
    <property type="protein sequence ID" value="ACT13104.1"/>
    <property type="molecule type" value="Genomic_DNA"/>
</dbReference>
<feature type="transmembrane region" description="Helical" evidence="7">
    <location>
        <begin position="284"/>
        <end position="307"/>
    </location>
</feature>
<proteinExistence type="predicted"/>
<accession>C6DH55</accession>
<evidence type="ECO:0000256" key="5">
    <source>
        <dbReference type="ARBA" id="ARBA00022989"/>
    </source>
</evidence>
<dbReference type="RefSeq" id="WP_015840297.1">
    <property type="nucleotide sequence ID" value="NC_012917.1"/>
</dbReference>
<evidence type="ECO:0000313" key="10">
    <source>
        <dbReference type="Proteomes" id="UP000002736"/>
    </source>
</evidence>
<evidence type="ECO:0000256" key="6">
    <source>
        <dbReference type="ARBA" id="ARBA00023136"/>
    </source>
</evidence>
<feature type="transmembrane region" description="Helical" evidence="7">
    <location>
        <begin position="249"/>
        <end position="272"/>
    </location>
</feature>
<gene>
    <name evidence="9" type="ordered locus">PC1_2064</name>
</gene>
<keyword evidence="4 7" id="KW-0812">Transmembrane</keyword>
<dbReference type="InterPro" id="IPR020846">
    <property type="entry name" value="MFS_dom"/>
</dbReference>
<dbReference type="GO" id="GO:0005886">
    <property type="term" value="C:plasma membrane"/>
    <property type="evidence" value="ECO:0007669"/>
    <property type="project" value="UniProtKB-SubCell"/>
</dbReference>
<dbReference type="STRING" id="561230.PC1_2064"/>
<dbReference type="PANTHER" id="PTHR23513">
    <property type="entry name" value="INTEGRAL MEMBRANE EFFLUX PROTEIN-RELATED"/>
    <property type="match status" value="1"/>
</dbReference>
<evidence type="ECO:0000256" key="3">
    <source>
        <dbReference type="ARBA" id="ARBA00022475"/>
    </source>
</evidence>
<dbReference type="eggNOG" id="COG2814">
    <property type="taxonomic scope" value="Bacteria"/>
</dbReference>
<feature type="transmembrane region" description="Helical" evidence="7">
    <location>
        <begin position="313"/>
        <end position="334"/>
    </location>
</feature>
<feature type="transmembrane region" description="Helical" evidence="7">
    <location>
        <begin position="346"/>
        <end position="364"/>
    </location>
</feature>
<dbReference type="Pfam" id="PF05977">
    <property type="entry name" value="MFS_3"/>
    <property type="match status" value="1"/>
</dbReference>
<dbReference type="InterPro" id="IPR036259">
    <property type="entry name" value="MFS_trans_sf"/>
</dbReference>
<feature type="transmembrane region" description="Helical" evidence="7">
    <location>
        <begin position="169"/>
        <end position="188"/>
    </location>
</feature>
<feature type="domain" description="Major facilitator superfamily (MFS) profile" evidence="8">
    <location>
        <begin position="217"/>
        <end position="411"/>
    </location>
</feature>
<name>C6DH55_PECCP</name>
<feature type="transmembrane region" description="Helical" evidence="7">
    <location>
        <begin position="12"/>
        <end position="35"/>
    </location>
</feature>